<keyword evidence="6" id="KW-1185">Reference proteome</keyword>
<dbReference type="AlphaFoldDB" id="A0A846X370"/>
<feature type="domain" description="PucR C-terminal helix-turn-helix" evidence="2">
    <location>
        <begin position="368"/>
        <end position="422"/>
    </location>
</feature>
<dbReference type="Gene3D" id="1.10.10.2840">
    <property type="entry name" value="PucR C-terminal helix-turn-helix domain"/>
    <property type="match status" value="1"/>
</dbReference>
<feature type="domain" description="RsbT co-antagonist protein RsbRD N-terminal" evidence="3">
    <location>
        <begin position="49"/>
        <end position="189"/>
    </location>
</feature>
<evidence type="ECO:0000313" key="5">
    <source>
        <dbReference type="EMBL" id="NKY20067.1"/>
    </source>
</evidence>
<dbReference type="PANTHER" id="PTHR33744">
    <property type="entry name" value="CARBOHYDRATE DIACID REGULATOR"/>
    <property type="match status" value="1"/>
</dbReference>
<dbReference type="Pfam" id="PF13556">
    <property type="entry name" value="HTH_30"/>
    <property type="match status" value="1"/>
</dbReference>
<evidence type="ECO:0000313" key="6">
    <source>
        <dbReference type="Proteomes" id="UP000582646"/>
    </source>
</evidence>
<dbReference type="PANTHER" id="PTHR33744:SF1">
    <property type="entry name" value="DNA-BINDING TRANSCRIPTIONAL ACTIVATOR ADER"/>
    <property type="match status" value="1"/>
</dbReference>
<evidence type="ECO:0000259" key="2">
    <source>
        <dbReference type="Pfam" id="PF13556"/>
    </source>
</evidence>
<dbReference type="InterPro" id="IPR051448">
    <property type="entry name" value="CdaR-like_regulators"/>
</dbReference>
<comment type="caution">
    <text evidence="5">The sequence shown here is derived from an EMBL/GenBank/DDBJ whole genome shotgun (WGS) entry which is preliminary data.</text>
</comment>
<name>A0A846X370_9ACTN</name>
<feature type="domain" description="CdaR GGDEF-like" evidence="4">
    <location>
        <begin position="210"/>
        <end position="315"/>
    </location>
</feature>
<dbReference type="Proteomes" id="UP000582646">
    <property type="component" value="Unassembled WGS sequence"/>
</dbReference>
<evidence type="ECO:0000259" key="4">
    <source>
        <dbReference type="Pfam" id="PF17853"/>
    </source>
</evidence>
<dbReference type="InterPro" id="IPR025736">
    <property type="entry name" value="PucR_C-HTH_dom"/>
</dbReference>
<gene>
    <name evidence="5" type="ORF">HF999_17035</name>
</gene>
<dbReference type="RefSeq" id="WP_168547036.1">
    <property type="nucleotide sequence ID" value="NZ_BAAAKS010000002.1"/>
</dbReference>
<sequence>MSHWTSRLDPSGTAPALPRGSAVLDAEAGLVAGAVGDGAVAWSTEVGWRIADRIGQTLPRVGAAPGLLDVLRSSATTTTLRSVRLVAGVAGTGELDETDLTTADQIETVREFARIGVDRSDTLRAIRVGYAVLASALLDGASTLAPDPRTELRRISVLLFEQIDDFTRNAEAAFLQERDLWARSSAARRFELLRRMIDGEVVDASWAQDVLGYRFAGPHLAMIFSAATDHTRSTQHWERQSRAIAAAWGDPGAALTVPSGSRTVWAWVTLRGPAAPGSGPPEPPDPGVTVTVGQPAAGLEGFIAGHRDALAAHRVLQLRDARSDLPCVVPHADVDLLELLLADPAAARRYAARHLGALGVDGPRMTELRGTLARYLDADRSVAEVAAAENISRNTVSYRVNQALEAAGHVRGTPSTALRVALIIRDWLGPA</sequence>
<dbReference type="EMBL" id="JAAXOQ010000025">
    <property type="protein sequence ID" value="NKY20067.1"/>
    <property type="molecule type" value="Genomic_DNA"/>
</dbReference>
<reference evidence="5 6" key="1">
    <citation type="submission" date="2020-04" db="EMBL/GenBank/DDBJ databases">
        <title>MicrobeNet Type strains.</title>
        <authorList>
            <person name="Nicholson A.C."/>
        </authorList>
    </citation>
    <scope>NUCLEOTIDE SEQUENCE [LARGE SCALE GENOMIC DNA]</scope>
    <source>
        <strain evidence="5 6">DSM 44113</strain>
    </source>
</reference>
<organism evidence="5 6">
    <name type="scientific">Tsukamurella spumae</name>
    <dbReference type="NCBI Taxonomy" id="44753"/>
    <lineage>
        <taxon>Bacteria</taxon>
        <taxon>Bacillati</taxon>
        <taxon>Actinomycetota</taxon>
        <taxon>Actinomycetes</taxon>
        <taxon>Mycobacteriales</taxon>
        <taxon>Tsukamurellaceae</taxon>
        <taxon>Tsukamurella</taxon>
    </lineage>
</organism>
<dbReference type="InterPro" id="IPR042070">
    <property type="entry name" value="PucR_C-HTH_sf"/>
</dbReference>
<proteinExistence type="inferred from homology"/>
<dbReference type="InterPro" id="IPR041522">
    <property type="entry name" value="CdaR_GGDEF"/>
</dbReference>
<comment type="similarity">
    <text evidence="1">Belongs to the CdaR family.</text>
</comment>
<dbReference type="Pfam" id="PF14361">
    <property type="entry name" value="RsbRD_N"/>
    <property type="match status" value="1"/>
</dbReference>
<dbReference type="InterPro" id="IPR025751">
    <property type="entry name" value="RsbRD_N_dom"/>
</dbReference>
<evidence type="ECO:0000259" key="3">
    <source>
        <dbReference type="Pfam" id="PF14361"/>
    </source>
</evidence>
<accession>A0A846X370</accession>
<dbReference type="Pfam" id="PF17853">
    <property type="entry name" value="GGDEF_2"/>
    <property type="match status" value="1"/>
</dbReference>
<protein>
    <submittedName>
        <fullName evidence="5">PucR family transcriptional regulator</fullName>
    </submittedName>
</protein>
<evidence type="ECO:0000256" key="1">
    <source>
        <dbReference type="ARBA" id="ARBA00006754"/>
    </source>
</evidence>